<dbReference type="EMBL" id="CM032190">
    <property type="protein sequence ID" value="KAG7086512.1"/>
    <property type="molecule type" value="Genomic_DNA"/>
</dbReference>
<dbReference type="KEGG" id="more:E1B28_002465"/>
<evidence type="ECO:0000313" key="3">
    <source>
        <dbReference type="Proteomes" id="UP001049176"/>
    </source>
</evidence>
<proteinExistence type="predicted"/>
<organism evidence="2 3">
    <name type="scientific">Marasmius oreades</name>
    <name type="common">fairy-ring Marasmius</name>
    <dbReference type="NCBI Taxonomy" id="181124"/>
    <lineage>
        <taxon>Eukaryota</taxon>
        <taxon>Fungi</taxon>
        <taxon>Dikarya</taxon>
        <taxon>Basidiomycota</taxon>
        <taxon>Agaricomycotina</taxon>
        <taxon>Agaricomycetes</taxon>
        <taxon>Agaricomycetidae</taxon>
        <taxon>Agaricales</taxon>
        <taxon>Marasmiineae</taxon>
        <taxon>Marasmiaceae</taxon>
        <taxon>Marasmius</taxon>
    </lineage>
</organism>
<comment type="caution">
    <text evidence="2">The sequence shown here is derived from an EMBL/GenBank/DDBJ whole genome shotgun (WGS) entry which is preliminary data.</text>
</comment>
<dbReference type="AlphaFoldDB" id="A0A9P7RNE3"/>
<feature type="region of interest" description="Disordered" evidence="1">
    <location>
        <begin position="322"/>
        <end position="344"/>
    </location>
</feature>
<dbReference type="Proteomes" id="UP001049176">
    <property type="component" value="Chromosome 10"/>
</dbReference>
<accession>A0A9P7RNE3</accession>
<evidence type="ECO:0000256" key="1">
    <source>
        <dbReference type="SAM" id="MobiDB-lite"/>
    </source>
</evidence>
<gene>
    <name evidence="2" type="ORF">E1B28_002465</name>
</gene>
<feature type="region of interest" description="Disordered" evidence="1">
    <location>
        <begin position="1"/>
        <end position="51"/>
    </location>
</feature>
<reference evidence="2" key="1">
    <citation type="journal article" date="2021" name="Genome Biol. Evol.">
        <title>The assembled and annotated genome of the fairy-ring fungus Marasmius oreades.</title>
        <authorList>
            <person name="Hiltunen M."/>
            <person name="Ament-Velasquez S.L."/>
            <person name="Johannesson H."/>
        </authorList>
    </citation>
    <scope>NUCLEOTIDE SEQUENCE</scope>
    <source>
        <strain evidence="2">03SP1</strain>
    </source>
</reference>
<dbReference type="OrthoDB" id="10627910at2759"/>
<sequence length="413" mass="45560">MGFRDRRALYHPYNSRPGQRRGPSLTAESMRPTRKPLPAIPTPQDKLSKPDVRKEVNIAIRGVAEDAHSQLTTSGPNACLDVDDGLNSRASLTLKASGGLLQSTFVTDVIKDMLRHAAGCEIQIVPSVVKSNEGSAIDKPCLKVKLEELSDTTVLNTATELTHSTDTQDDGRMELTRSRHRRLNPDVTRRGTLGMKKKTKNNRPKELTYPEESRIIPSSLSSISPAADITSVFESSRLLSGPKNDVKMSRDERQAQIVREPRIIPLLSLSPVDDSFMADVPSSHSSCTKNTAKVPHASTQIIWESGTSFRSRISSATNDSSMVDTPLFLPPSSEENTTRVSHGVKEPRMTRRLLSRIPPTANESSVVDPLPESRFSSNVEELYREREAYLRSILLARRSSAHSTPAKTPCLGF</sequence>
<dbReference type="GeneID" id="66071541"/>
<keyword evidence="3" id="KW-1185">Reference proteome</keyword>
<evidence type="ECO:0000313" key="2">
    <source>
        <dbReference type="EMBL" id="KAG7086512.1"/>
    </source>
</evidence>
<protein>
    <submittedName>
        <fullName evidence="2">Uncharacterized protein</fullName>
    </submittedName>
</protein>
<name>A0A9P7RNE3_9AGAR</name>
<dbReference type="RefSeq" id="XP_043002983.1">
    <property type="nucleotide sequence ID" value="XM_043159383.1"/>
</dbReference>